<dbReference type="EMBL" id="SNWM01000004">
    <property type="protein sequence ID" value="TDO20615.1"/>
    <property type="molecule type" value="Genomic_DNA"/>
</dbReference>
<protein>
    <submittedName>
        <fullName evidence="2">Uncharacterized protein</fullName>
    </submittedName>
</protein>
<name>A0A4R6IHK0_9SPHI</name>
<dbReference type="AlphaFoldDB" id="A0A4R6IHK0"/>
<proteinExistence type="predicted"/>
<reference evidence="2 3" key="1">
    <citation type="submission" date="2019-03" db="EMBL/GenBank/DDBJ databases">
        <title>Genomic Encyclopedia of Archaeal and Bacterial Type Strains, Phase II (KMG-II): from individual species to whole genera.</title>
        <authorList>
            <person name="Goeker M."/>
        </authorList>
    </citation>
    <scope>NUCLEOTIDE SEQUENCE [LARGE SCALE GENOMIC DNA]</scope>
    <source>
        <strain evidence="2 3">DSM 19034</strain>
    </source>
</reference>
<evidence type="ECO:0000313" key="3">
    <source>
        <dbReference type="Proteomes" id="UP000295499"/>
    </source>
</evidence>
<sequence length="79" mass="8380">MINYIGGVFLVVSGGVVLAVSVTLTVSVAAGVLIVVESIVVLSEVSDTFFVELHADVANIMDPATTRLKIILFIRLCLF</sequence>
<gene>
    <name evidence="2" type="ORF">CLV32_3248</name>
</gene>
<feature type="transmembrane region" description="Helical" evidence="1">
    <location>
        <begin position="6"/>
        <end position="36"/>
    </location>
</feature>
<organism evidence="2 3">
    <name type="scientific">Pedobacter duraquae</name>
    <dbReference type="NCBI Taxonomy" id="425511"/>
    <lineage>
        <taxon>Bacteria</taxon>
        <taxon>Pseudomonadati</taxon>
        <taxon>Bacteroidota</taxon>
        <taxon>Sphingobacteriia</taxon>
        <taxon>Sphingobacteriales</taxon>
        <taxon>Sphingobacteriaceae</taxon>
        <taxon>Pedobacter</taxon>
    </lineage>
</organism>
<evidence type="ECO:0000313" key="2">
    <source>
        <dbReference type="EMBL" id="TDO20615.1"/>
    </source>
</evidence>
<dbReference type="RefSeq" id="WP_166641954.1">
    <property type="nucleotide sequence ID" value="NZ_SNWM01000004.1"/>
</dbReference>
<dbReference type="Proteomes" id="UP000295499">
    <property type="component" value="Unassembled WGS sequence"/>
</dbReference>
<keyword evidence="1" id="KW-0472">Membrane</keyword>
<keyword evidence="1" id="KW-0812">Transmembrane</keyword>
<comment type="caution">
    <text evidence="2">The sequence shown here is derived from an EMBL/GenBank/DDBJ whole genome shotgun (WGS) entry which is preliminary data.</text>
</comment>
<accession>A0A4R6IHK0</accession>
<evidence type="ECO:0000256" key="1">
    <source>
        <dbReference type="SAM" id="Phobius"/>
    </source>
</evidence>
<keyword evidence="1" id="KW-1133">Transmembrane helix</keyword>
<keyword evidence="3" id="KW-1185">Reference proteome</keyword>